<protein>
    <submittedName>
        <fullName evidence="1">Uncharacterized protein</fullName>
    </submittedName>
</protein>
<reference evidence="1 2" key="1">
    <citation type="journal article" date="2012" name="BMC Genomics">
        <title>Tools to kill: Genome of one of the most destructive plant pathogenic fungi Macrophomina phaseolina.</title>
        <authorList>
            <person name="Islam M.S."/>
            <person name="Haque M.S."/>
            <person name="Islam M.M."/>
            <person name="Emdad E.M."/>
            <person name="Halim A."/>
            <person name="Hossen Q.M.M."/>
            <person name="Hossain M.Z."/>
            <person name="Ahmed B."/>
            <person name="Rahim S."/>
            <person name="Rahman M.S."/>
            <person name="Alam M.M."/>
            <person name="Hou S."/>
            <person name="Wan X."/>
            <person name="Saito J.A."/>
            <person name="Alam M."/>
        </authorList>
    </citation>
    <scope>NUCLEOTIDE SEQUENCE [LARGE SCALE GENOMIC DNA]</scope>
    <source>
        <strain evidence="1 2">MS6</strain>
    </source>
</reference>
<dbReference type="Proteomes" id="UP000007129">
    <property type="component" value="Unassembled WGS sequence"/>
</dbReference>
<comment type="caution">
    <text evidence="1">The sequence shown here is derived from an EMBL/GenBank/DDBJ whole genome shotgun (WGS) entry which is preliminary data.</text>
</comment>
<organism evidence="1 2">
    <name type="scientific">Macrophomina phaseolina (strain MS6)</name>
    <name type="common">Charcoal rot fungus</name>
    <dbReference type="NCBI Taxonomy" id="1126212"/>
    <lineage>
        <taxon>Eukaryota</taxon>
        <taxon>Fungi</taxon>
        <taxon>Dikarya</taxon>
        <taxon>Ascomycota</taxon>
        <taxon>Pezizomycotina</taxon>
        <taxon>Dothideomycetes</taxon>
        <taxon>Dothideomycetes incertae sedis</taxon>
        <taxon>Botryosphaeriales</taxon>
        <taxon>Botryosphaeriaceae</taxon>
        <taxon>Macrophomina</taxon>
    </lineage>
</organism>
<gene>
    <name evidence="1" type="ORF">MPH_09335</name>
</gene>
<dbReference type="VEuPathDB" id="FungiDB:MPH_09335"/>
<sequence>MLSDTEAYRFRLDELLPVLLSDKSQFKARLISLSDDKYRELRPPEEFEDEQKYLDAIENAKNKSMQIMYVPVMSSAEAACSCRQILFFFFQTFSLTPLQCNRASHHCLHPYISSSVFHRRQYCLSLHEVAH</sequence>
<dbReference type="EMBL" id="AHHD01000409">
    <property type="protein sequence ID" value="EKG13523.1"/>
    <property type="molecule type" value="Genomic_DNA"/>
</dbReference>
<dbReference type="InParanoid" id="K2RG19"/>
<evidence type="ECO:0000313" key="2">
    <source>
        <dbReference type="Proteomes" id="UP000007129"/>
    </source>
</evidence>
<accession>K2RG19</accession>
<dbReference type="AlphaFoldDB" id="K2RG19"/>
<proteinExistence type="predicted"/>
<dbReference type="HOGENOM" id="CLU_1928025_0_0_1"/>
<evidence type="ECO:0000313" key="1">
    <source>
        <dbReference type="EMBL" id="EKG13523.1"/>
    </source>
</evidence>
<name>K2RG19_MACPH</name>